<organism evidence="4 5">
    <name type="scientific">Candidatus Gallimonas gallistercoris</name>
    <dbReference type="NCBI Taxonomy" id="2838602"/>
    <lineage>
        <taxon>Bacteria</taxon>
        <taxon>Bacillati</taxon>
        <taxon>Bacillota</taxon>
        <taxon>Clostridia</taxon>
        <taxon>Candidatus Gallimonas</taxon>
    </lineage>
</organism>
<feature type="domain" description="Ketoreductase" evidence="3">
    <location>
        <begin position="7"/>
        <end position="188"/>
    </location>
</feature>
<evidence type="ECO:0000313" key="4">
    <source>
        <dbReference type="EMBL" id="HJA02522.1"/>
    </source>
</evidence>
<dbReference type="PROSITE" id="PS00061">
    <property type="entry name" value="ADH_SHORT"/>
    <property type="match status" value="1"/>
</dbReference>
<keyword evidence="2" id="KW-0560">Oxidoreductase</keyword>
<dbReference type="GO" id="GO:0016491">
    <property type="term" value="F:oxidoreductase activity"/>
    <property type="evidence" value="ECO:0007669"/>
    <property type="project" value="UniProtKB-KW"/>
</dbReference>
<dbReference type="SUPFAM" id="SSF51735">
    <property type="entry name" value="NAD(P)-binding Rossmann-fold domains"/>
    <property type="match status" value="1"/>
</dbReference>
<reference evidence="4" key="2">
    <citation type="submission" date="2021-04" db="EMBL/GenBank/DDBJ databases">
        <authorList>
            <person name="Gilroy R."/>
        </authorList>
    </citation>
    <scope>NUCLEOTIDE SEQUENCE</scope>
    <source>
        <strain evidence="4">CHK156-179</strain>
    </source>
</reference>
<dbReference type="PRINTS" id="PR00081">
    <property type="entry name" value="GDHRDH"/>
</dbReference>
<protein>
    <submittedName>
        <fullName evidence="4">SDR family NAD(P)-dependent oxidoreductase</fullName>
    </submittedName>
</protein>
<sequence>MEILYTLVTGATGGLGGAFVKELARRSQPLYLTGRNAEKLEALREQLLHSHPALPVRTAVCDLADDRSRRALFAAFARENVRFCRLVYAAGADIQKPLEEYTEEKIAFQARANFEGAVSLARAVLERSEGVPELLFVGSVSGLYPMPYFALYSAAKKALWQFAAALRAELHGRAKVTCVQPGAIPTREDIKENIRTQGLWGKLAALPPDVVARKSLNAVRKNRRSPVLGFWNKLMHASTALLPLSWKMRFIAKKWSKTRKDAF</sequence>
<name>A0A9D2KG84_9FIRM</name>
<dbReference type="InterPro" id="IPR036291">
    <property type="entry name" value="NAD(P)-bd_dom_sf"/>
</dbReference>
<proteinExistence type="inferred from homology"/>
<gene>
    <name evidence="4" type="ORF">H9797_03975</name>
</gene>
<accession>A0A9D2KG84</accession>
<dbReference type="InterPro" id="IPR020904">
    <property type="entry name" value="Sc_DH/Rdtase_CS"/>
</dbReference>
<evidence type="ECO:0000313" key="5">
    <source>
        <dbReference type="Proteomes" id="UP000824221"/>
    </source>
</evidence>
<dbReference type="EMBL" id="DXAJ01000060">
    <property type="protein sequence ID" value="HJA02522.1"/>
    <property type="molecule type" value="Genomic_DNA"/>
</dbReference>
<dbReference type="Gene3D" id="3.40.50.720">
    <property type="entry name" value="NAD(P)-binding Rossmann-like Domain"/>
    <property type="match status" value="1"/>
</dbReference>
<dbReference type="PANTHER" id="PTHR44196">
    <property type="entry name" value="DEHYDROGENASE/REDUCTASE SDR FAMILY MEMBER 7B"/>
    <property type="match status" value="1"/>
</dbReference>
<dbReference type="PANTHER" id="PTHR44196:SF1">
    <property type="entry name" value="DEHYDROGENASE_REDUCTASE SDR FAMILY MEMBER 7B"/>
    <property type="match status" value="1"/>
</dbReference>
<dbReference type="SMART" id="SM00822">
    <property type="entry name" value="PKS_KR"/>
    <property type="match status" value="1"/>
</dbReference>
<dbReference type="Proteomes" id="UP000824221">
    <property type="component" value="Unassembled WGS sequence"/>
</dbReference>
<comment type="similarity">
    <text evidence="1">Belongs to the short-chain dehydrogenases/reductases (SDR) family.</text>
</comment>
<comment type="caution">
    <text evidence="4">The sequence shown here is derived from an EMBL/GenBank/DDBJ whole genome shotgun (WGS) entry which is preliminary data.</text>
</comment>
<reference evidence="4" key="1">
    <citation type="journal article" date="2021" name="PeerJ">
        <title>Extensive microbial diversity within the chicken gut microbiome revealed by metagenomics and culture.</title>
        <authorList>
            <person name="Gilroy R."/>
            <person name="Ravi A."/>
            <person name="Getino M."/>
            <person name="Pursley I."/>
            <person name="Horton D.L."/>
            <person name="Alikhan N.F."/>
            <person name="Baker D."/>
            <person name="Gharbi K."/>
            <person name="Hall N."/>
            <person name="Watson M."/>
            <person name="Adriaenssens E.M."/>
            <person name="Foster-Nyarko E."/>
            <person name="Jarju S."/>
            <person name="Secka A."/>
            <person name="Antonio M."/>
            <person name="Oren A."/>
            <person name="Chaudhuri R.R."/>
            <person name="La Ragione R."/>
            <person name="Hildebrand F."/>
            <person name="Pallen M.J."/>
        </authorList>
    </citation>
    <scope>NUCLEOTIDE SEQUENCE</scope>
    <source>
        <strain evidence="4">CHK156-179</strain>
    </source>
</reference>
<dbReference type="AlphaFoldDB" id="A0A9D2KG84"/>
<dbReference type="InterPro" id="IPR002347">
    <property type="entry name" value="SDR_fam"/>
</dbReference>
<evidence type="ECO:0000256" key="2">
    <source>
        <dbReference type="ARBA" id="ARBA00023002"/>
    </source>
</evidence>
<evidence type="ECO:0000259" key="3">
    <source>
        <dbReference type="SMART" id="SM00822"/>
    </source>
</evidence>
<dbReference type="InterPro" id="IPR057326">
    <property type="entry name" value="KR_dom"/>
</dbReference>
<evidence type="ECO:0000256" key="1">
    <source>
        <dbReference type="ARBA" id="ARBA00006484"/>
    </source>
</evidence>
<dbReference type="GO" id="GO:0016020">
    <property type="term" value="C:membrane"/>
    <property type="evidence" value="ECO:0007669"/>
    <property type="project" value="TreeGrafter"/>
</dbReference>
<dbReference type="Pfam" id="PF00106">
    <property type="entry name" value="adh_short"/>
    <property type="match status" value="1"/>
</dbReference>